<feature type="domain" description="SMP-30/Gluconolactonase/LRE-like region" evidence="2">
    <location>
        <begin position="14"/>
        <end position="257"/>
    </location>
</feature>
<comment type="similarity">
    <text evidence="1">Belongs to the SMP-30/CGR1 family.</text>
</comment>
<dbReference type="InterPro" id="IPR011042">
    <property type="entry name" value="6-blade_b-propeller_TolB-like"/>
</dbReference>
<organism evidence="3 4">
    <name type="scientific">Devosia nitrariae</name>
    <dbReference type="NCBI Taxonomy" id="2071872"/>
    <lineage>
        <taxon>Bacteria</taxon>
        <taxon>Pseudomonadati</taxon>
        <taxon>Pseudomonadota</taxon>
        <taxon>Alphaproteobacteria</taxon>
        <taxon>Hyphomicrobiales</taxon>
        <taxon>Devosiaceae</taxon>
        <taxon>Devosia</taxon>
    </lineage>
</organism>
<accession>A0ABQ5W4A7</accession>
<gene>
    <name evidence="3" type="ORF">GCM10010862_20000</name>
</gene>
<sequence>MRAFDKVAATHCRVGESLVWDGETEGLLWCDIHAGRIYRLDTRTHALEEWQLPERIGSFGLADDGRLIVAMVSGVHLYDPANGVLTFLVDPEPEQSGLRPTNRLNDGKVGPDGAFWVGSMHSDGFTAALYRVTADGRSERKVSGLGTSNGLAFSADGTTMFHSDSKQCWIDRYDFDVRTGDLSNRTRIASPGEAEGRPDGGATDIEGRYWSAGVSARRINCFAPDGALLTSMVVPPKRPTMPCFGGNDMRTLYFTSLRNPNDASEDCGDVFRTRVEVPGVPVPRFRTRAHSVG</sequence>
<keyword evidence="4" id="KW-1185">Reference proteome</keyword>
<evidence type="ECO:0000256" key="1">
    <source>
        <dbReference type="ARBA" id="ARBA00008853"/>
    </source>
</evidence>
<dbReference type="Proteomes" id="UP001156691">
    <property type="component" value="Unassembled WGS sequence"/>
</dbReference>
<dbReference type="Gene3D" id="2.120.10.30">
    <property type="entry name" value="TolB, C-terminal domain"/>
    <property type="match status" value="1"/>
</dbReference>
<dbReference type="RefSeq" id="WP_284340191.1">
    <property type="nucleotide sequence ID" value="NZ_BSNS01000009.1"/>
</dbReference>
<dbReference type="PANTHER" id="PTHR10907">
    <property type="entry name" value="REGUCALCIN"/>
    <property type="match status" value="1"/>
</dbReference>
<evidence type="ECO:0000259" key="2">
    <source>
        <dbReference type="Pfam" id="PF08450"/>
    </source>
</evidence>
<dbReference type="PANTHER" id="PTHR10907:SF47">
    <property type="entry name" value="REGUCALCIN"/>
    <property type="match status" value="1"/>
</dbReference>
<dbReference type="Pfam" id="PF08450">
    <property type="entry name" value="SGL"/>
    <property type="match status" value="1"/>
</dbReference>
<name>A0ABQ5W4A7_9HYPH</name>
<proteinExistence type="inferred from homology"/>
<comment type="caution">
    <text evidence="3">The sequence shown here is derived from an EMBL/GenBank/DDBJ whole genome shotgun (WGS) entry which is preliminary data.</text>
</comment>
<evidence type="ECO:0000313" key="4">
    <source>
        <dbReference type="Proteomes" id="UP001156691"/>
    </source>
</evidence>
<dbReference type="InterPro" id="IPR005511">
    <property type="entry name" value="SMP-30"/>
</dbReference>
<dbReference type="SUPFAM" id="SSF63829">
    <property type="entry name" value="Calcium-dependent phosphotriesterase"/>
    <property type="match status" value="1"/>
</dbReference>
<dbReference type="PRINTS" id="PR01790">
    <property type="entry name" value="SMP30FAMILY"/>
</dbReference>
<evidence type="ECO:0000313" key="3">
    <source>
        <dbReference type="EMBL" id="GLQ54741.1"/>
    </source>
</evidence>
<dbReference type="InterPro" id="IPR013658">
    <property type="entry name" value="SGL"/>
</dbReference>
<dbReference type="EMBL" id="BSNS01000009">
    <property type="protein sequence ID" value="GLQ54741.1"/>
    <property type="molecule type" value="Genomic_DNA"/>
</dbReference>
<protein>
    <submittedName>
        <fullName evidence="3">Senescence marker protein-30</fullName>
    </submittedName>
</protein>
<reference evidence="4" key="1">
    <citation type="journal article" date="2019" name="Int. J. Syst. Evol. Microbiol.">
        <title>The Global Catalogue of Microorganisms (GCM) 10K type strain sequencing project: providing services to taxonomists for standard genome sequencing and annotation.</title>
        <authorList>
            <consortium name="The Broad Institute Genomics Platform"/>
            <consortium name="The Broad Institute Genome Sequencing Center for Infectious Disease"/>
            <person name="Wu L."/>
            <person name="Ma J."/>
        </authorList>
    </citation>
    <scope>NUCLEOTIDE SEQUENCE [LARGE SCALE GENOMIC DNA]</scope>
    <source>
        <strain evidence="4">NBRC 112416</strain>
    </source>
</reference>